<evidence type="ECO:0000256" key="2">
    <source>
        <dbReference type="ARBA" id="ARBA00022692"/>
    </source>
</evidence>
<proteinExistence type="predicted"/>
<dbReference type="EMBL" id="BSDI01000014">
    <property type="protein sequence ID" value="GLH98117.1"/>
    <property type="molecule type" value="Genomic_DNA"/>
</dbReference>
<gene>
    <name evidence="7" type="ORF">Pa4123_33920</name>
</gene>
<dbReference type="RefSeq" id="WP_281896691.1">
    <property type="nucleotide sequence ID" value="NZ_BSDI01000014.1"/>
</dbReference>
<evidence type="ECO:0000259" key="6">
    <source>
        <dbReference type="Pfam" id="PF07291"/>
    </source>
</evidence>
<dbReference type="Pfam" id="PF07291">
    <property type="entry name" value="MauE"/>
    <property type="match status" value="1"/>
</dbReference>
<keyword evidence="2 5" id="KW-0812">Transmembrane</keyword>
<evidence type="ECO:0000256" key="3">
    <source>
        <dbReference type="ARBA" id="ARBA00022989"/>
    </source>
</evidence>
<organism evidence="7 8">
    <name type="scientific">Phytohabitans aurantiacus</name>
    <dbReference type="NCBI Taxonomy" id="3016789"/>
    <lineage>
        <taxon>Bacteria</taxon>
        <taxon>Bacillati</taxon>
        <taxon>Actinomycetota</taxon>
        <taxon>Actinomycetes</taxon>
        <taxon>Micromonosporales</taxon>
        <taxon>Micromonosporaceae</taxon>
    </lineage>
</organism>
<keyword evidence="8" id="KW-1185">Reference proteome</keyword>
<sequence>MAYLVIACQAMLIGVFAASTVTKVRGKRAYADFRRSVEAFGVLSPSWSRMAARATVTGEAGVVLLLVLPSTAPIGFALAAALLCAFTVAIALALRGGKTAPCRCFGTSAAPLSRTHLIRNLSLLTVSLTGLAAGAIRTDPARDPAGLTLSLAVAGVAALFVVRFDDVAALLKPSASDRHHTARRS</sequence>
<keyword evidence="4 5" id="KW-0472">Membrane</keyword>
<reference evidence="7" key="1">
    <citation type="submission" date="2022-12" db="EMBL/GenBank/DDBJ databases">
        <title>New Phytohabitans aurantiacus sp. RD004123 nov., an actinomycete isolated from soil.</title>
        <authorList>
            <person name="Triningsih D.W."/>
            <person name="Harunari E."/>
            <person name="Igarashi Y."/>
        </authorList>
    </citation>
    <scope>NUCLEOTIDE SEQUENCE</scope>
    <source>
        <strain evidence="7">RD004123</strain>
    </source>
</reference>
<feature type="transmembrane region" description="Helical" evidence="5">
    <location>
        <begin position="74"/>
        <end position="96"/>
    </location>
</feature>
<comment type="subcellular location">
    <subcellularLocation>
        <location evidence="1">Membrane</location>
        <topology evidence="1">Multi-pass membrane protein</topology>
    </subcellularLocation>
</comment>
<dbReference type="Proteomes" id="UP001144280">
    <property type="component" value="Unassembled WGS sequence"/>
</dbReference>
<evidence type="ECO:0000313" key="8">
    <source>
        <dbReference type="Proteomes" id="UP001144280"/>
    </source>
</evidence>
<feature type="transmembrane region" description="Helical" evidence="5">
    <location>
        <begin position="117"/>
        <end position="138"/>
    </location>
</feature>
<accession>A0ABQ5QV39</accession>
<evidence type="ECO:0000313" key="7">
    <source>
        <dbReference type="EMBL" id="GLH98117.1"/>
    </source>
</evidence>
<name>A0ABQ5QV39_9ACTN</name>
<feature type="transmembrane region" description="Helical" evidence="5">
    <location>
        <begin position="144"/>
        <end position="162"/>
    </location>
</feature>
<keyword evidence="3 5" id="KW-1133">Transmembrane helix</keyword>
<protein>
    <submittedName>
        <fullName evidence="7">Methylamine utilization protein MauE</fullName>
    </submittedName>
</protein>
<feature type="domain" description="Methylamine utilisation protein MauE" evidence="6">
    <location>
        <begin position="1"/>
        <end position="132"/>
    </location>
</feature>
<evidence type="ECO:0000256" key="1">
    <source>
        <dbReference type="ARBA" id="ARBA00004141"/>
    </source>
</evidence>
<dbReference type="InterPro" id="IPR009908">
    <property type="entry name" value="Methylamine_util_MauE"/>
</dbReference>
<evidence type="ECO:0000256" key="4">
    <source>
        <dbReference type="ARBA" id="ARBA00023136"/>
    </source>
</evidence>
<evidence type="ECO:0000256" key="5">
    <source>
        <dbReference type="SAM" id="Phobius"/>
    </source>
</evidence>
<comment type="caution">
    <text evidence="7">The sequence shown here is derived from an EMBL/GenBank/DDBJ whole genome shotgun (WGS) entry which is preliminary data.</text>
</comment>